<comment type="similarity">
    <text evidence="3">Belongs to the SelA family.</text>
</comment>
<dbReference type="SUPFAM" id="SSF53383">
    <property type="entry name" value="PLP-dependent transferases"/>
    <property type="match status" value="1"/>
</dbReference>
<proteinExistence type="inferred from homology"/>
<dbReference type="PANTHER" id="PTHR32328">
    <property type="entry name" value="L-SERYL-TRNA(SEC) SELENIUM TRANSFERASE"/>
    <property type="match status" value="1"/>
</dbReference>
<dbReference type="AlphaFoldDB" id="A0A6A8KGK3"/>
<dbReference type="InterPro" id="IPR015424">
    <property type="entry name" value="PyrdxlP-dep_Trfase"/>
</dbReference>
<dbReference type="InterPro" id="IPR015421">
    <property type="entry name" value="PyrdxlP-dep_Trfase_major"/>
</dbReference>
<dbReference type="Proteomes" id="UP000477010">
    <property type="component" value="Unassembled WGS sequence"/>
</dbReference>
<comment type="cofactor">
    <cofactor evidence="1 4">
        <name>pyridoxal 5'-phosphate</name>
        <dbReference type="ChEBI" id="CHEBI:597326"/>
    </cofactor>
</comment>
<name>A0A6A8KGK3_9FIRM</name>
<evidence type="ECO:0008006" key="7">
    <source>
        <dbReference type="Google" id="ProtNLM"/>
    </source>
</evidence>
<protein>
    <recommendedName>
        <fullName evidence="7">Aminotransferase class V-fold PLP-dependent enzyme</fullName>
    </recommendedName>
</protein>
<dbReference type="GO" id="GO:0004125">
    <property type="term" value="F:L-seryl-tRNA(Sec) selenium transferase activity"/>
    <property type="evidence" value="ECO:0007669"/>
    <property type="project" value="TreeGrafter"/>
</dbReference>
<sequence>MSIYSELGIAPVINAAGTYTVWGGSSMSDQTLSDMREASREFVSIRDLQRAVHEKLAQLTHNEGAYVSNGAATGLYLSVAACVQRKLKKPFYYVTKEEVNQCNVACFRSHRNPYDMVIKHLGLVYQEIGFPNIILPATEQDIERAIDENTVAFYFANSTWTAPGDASLETVVRICQKHDIPVIVDAAAQLPPKENLWAFSRRGASLTLFSGGKDLCGPQSSGLIVGCRELTEIITSIGFPNYGIGRMMKVGREELIGLYSAVKQYMESDEDQRRADCERQVALVLDKLASYPGLTAQYSFPNEAGQPIPRVCITMGEDRKGVTDLYEKLLNGSPRILTGLEDNRLYINPMTLKPGEMEIVLKRLTEILEEK</sequence>
<reference evidence="5 6" key="1">
    <citation type="journal article" date="2019" name="Nat. Med.">
        <title>A library of human gut bacterial isolates paired with longitudinal multiomics data enables mechanistic microbiome research.</title>
        <authorList>
            <person name="Poyet M."/>
            <person name="Groussin M."/>
            <person name="Gibbons S.M."/>
            <person name="Avila-Pacheco J."/>
            <person name="Jiang X."/>
            <person name="Kearney S.M."/>
            <person name="Perrotta A.R."/>
            <person name="Berdy B."/>
            <person name="Zhao S."/>
            <person name="Lieberman T.D."/>
            <person name="Swanson P.K."/>
            <person name="Smith M."/>
            <person name="Roesemann S."/>
            <person name="Alexander J.E."/>
            <person name="Rich S.A."/>
            <person name="Livny J."/>
            <person name="Vlamakis H."/>
            <person name="Clish C."/>
            <person name="Bullock K."/>
            <person name="Deik A."/>
            <person name="Scott J."/>
            <person name="Pierce K.A."/>
            <person name="Xavier R.J."/>
            <person name="Alm E.J."/>
        </authorList>
    </citation>
    <scope>NUCLEOTIDE SEQUENCE [LARGE SCALE GENOMIC DNA]</scope>
    <source>
        <strain evidence="5 6">BIOML-B9</strain>
    </source>
</reference>
<dbReference type="Pfam" id="PF03841">
    <property type="entry name" value="SelA"/>
    <property type="match status" value="1"/>
</dbReference>
<organism evidence="5 6">
    <name type="scientific">Faecalibacterium prausnitzii</name>
    <dbReference type="NCBI Taxonomy" id="853"/>
    <lineage>
        <taxon>Bacteria</taxon>
        <taxon>Bacillati</taxon>
        <taxon>Bacillota</taxon>
        <taxon>Clostridia</taxon>
        <taxon>Eubacteriales</taxon>
        <taxon>Oscillospiraceae</taxon>
        <taxon>Faecalibacterium</taxon>
    </lineage>
</organism>
<evidence type="ECO:0000256" key="1">
    <source>
        <dbReference type="ARBA" id="ARBA00001933"/>
    </source>
</evidence>
<dbReference type="Gene3D" id="3.90.1150.110">
    <property type="match status" value="1"/>
</dbReference>
<dbReference type="PANTHER" id="PTHR32328:SF0">
    <property type="entry name" value="L-SERYL-TRNA(SEC) SELENIUM TRANSFERASE"/>
    <property type="match status" value="1"/>
</dbReference>
<dbReference type="RefSeq" id="WP_154244669.1">
    <property type="nucleotide sequence ID" value="NZ_WKPZ01000013.1"/>
</dbReference>
<dbReference type="Gene3D" id="3.40.640.10">
    <property type="entry name" value="Type I PLP-dependent aspartate aminotransferase-like (Major domain)"/>
    <property type="match status" value="1"/>
</dbReference>
<accession>A0A6A8KGK3</accession>
<evidence type="ECO:0000256" key="3">
    <source>
        <dbReference type="ARBA" id="ARBA00044507"/>
    </source>
</evidence>
<comment type="caution">
    <text evidence="5">The sequence shown here is derived from an EMBL/GenBank/DDBJ whole genome shotgun (WGS) entry which is preliminary data.</text>
</comment>
<evidence type="ECO:0000256" key="4">
    <source>
        <dbReference type="PIRSR" id="PIRSR618319-50"/>
    </source>
</evidence>
<dbReference type="InterPro" id="IPR018319">
    <property type="entry name" value="SelA-like"/>
</dbReference>
<gene>
    <name evidence="5" type="ORF">GKD85_09300</name>
</gene>
<evidence type="ECO:0000256" key="2">
    <source>
        <dbReference type="ARBA" id="ARBA00022898"/>
    </source>
</evidence>
<dbReference type="EMBL" id="WKQE01000012">
    <property type="protein sequence ID" value="MSC81013.1"/>
    <property type="molecule type" value="Genomic_DNA"/>
</dbReference>
<keyword evidence="2 4" id="KW-0663">Pyridoxal phosphate</keyword>
<evidence type="ECO:0000313" key="5">
    <source>
        <dbReference type="EMBL" id="MSC81013.1"/>
    </source>
</evidence>
<feature type="modified residue" description="N6-(pyridoxal phosphate)lysine" evidence="4">
    <location>
        <position position="213"/>
    </location>
</feature>
<evidence type="ECO:0000313" key="6">
    <source>
        <dbReference type="Proteomes" id="UP000477010"/>
    </source>
</evidence>